<dbReference type="AlphaFoldDB" id="A0AAV4PIB7"/>
<organism evidence="1 2">
    <name type="scientific">Caerostris extrusa</name>
    <name type="common">Bark spider</name>
    <name type="synonym">Caerostris bankana</name>
    <dbReference type="NCBI Taxonomy" id="172846"/>
    <lineage>
        <taxon>Eukaryota</taxon>
        <taxon>Metazoa</taxon>
        <taxon>Ecdysozoa</taxon>
        <taxon>Arthropoda</taxon>
        <taxon>Chelicerata</taxon>
        <taxon>Arachnida</taxon>
        <taxon>Araneae</taxon>
        <taxon>Araneomorphae</taxon>
        <taxon>Entelegynae</taxon>
        <taxon>Araneoidea</taxon>
        <taxon>Araneidae</taxon>
        <taxon>Caerostris</taxon>
    </lineage>
</organism>
<dbReference type="EMBL" id="BPLR01004545">
    <property type="protein sequence ID" value="GIX95639.1"/>
    <property type="molecule type" value="Genomic_DNA"/>
</dbReference>
<dbReference type="PANTHER" id="PTHR21696:SF2">
    <property type="entry name" value="PROTEIN UNC-79 HOMOLOG"/>
    <property type="match status" value="1"/>
</dbReference>
<accession>A0AAV4PIB7</accession>
<dbReference type="InterPro" id="IPR024855">
    <property type="entry name" value="UNC79"/>
</dbReference>
<proteinExistence type="predicted"/>
<dbReference type="Pfam" id="PF14776">
    <property type="entry name" value="UNC-79"/>
    <property type="match status" value="2"/>
</dbReference>
<evidence type="ECO:0000313" key="2">
    <source>
        <dbReference type="Proteomes" id="UP001054945"/>
    </source>
</evidence>
<reference evidence="1 2" key="1">
    <citation type="submission" date="2021-06" db="EMBL/GenBank/DDBJ databases">
        <title>Caerostris extrusa draft genome.</title>
        <authorList>
            <person name="Kono N."/>
            <person name="Arakawa K."/>
        </authorList>
    </citation>
    <scope>NUCLEOTIDE SEQUENCE [LARGE SCALE GENOMIC DNA]</scope>
</reference>
<comment type="caution">
    <text evidence="1">The sequence shown here is derived from an EMBL/GenBank/DDBJ whole genome shotgun (WGS) entry which is preliminary data.</text>
</comment>
<sequence length="235" mass="26082">MGTRAAAFTAKIHNLQHYNGRIKHNLLPLPSGDDVANTLKYFSQTLLSVLKDVPSISFDMLRSPEKDAIRTSLFPSLDYKTLHHALVELVDAVPLVQHGAHALGYTILHTLACLVPFLEHELMDTLPYLVASTMTVFPCSLHKDIIDMLCNHLLPFTFRPDPKENNESYAGMSTVAVLMLVFNILTVQDLLCVIAHGTAKARCHAVELLFQYLPTLNPALLDRKGIGNKLNGVLF</sequence>
<dbReference type="Proteomes" id="UP001054945">
    <property type="component" value="Unassembled WGS sequence"/>
</dbReference>
<keyword evidence="2" id="KW-1185">Reference proteome</keyword>
<name>A0AAV4PIB7_CAEEX</name>
<dbReference type="PANTHER" id="PTHR21696">
    <property type="entry name" value="PROTEIN UNC-79 HOMOLOG"/>
    <property type="match status" value="1"/>
</dbReference>
<evidence type="ECO:0000313" key="1">
    <source>
        <dbReference type="EMBL" id="GIX95639.1"/>
    </source>
</evidence>
<protein>
    <submittedName>
        <fullName evidence="1">Protein unc-79 homolog</fullName>
    </submittedName>
</protein>
<gene>
    <name evidence="1" type="primary">UNC79</name>
    <name evidence="1" type="ORF">CEXT_402291</name>
</gene>